<dbReference type="GO" id="GO:0005634">
    <property type="term" value="C:nucleus"/>
    <property type="evidence" value="ECO:0007669"/>
    <property type="project" value="UniProtKB-UniRule"/>
</dbReference>
<evidence type="ECO:0000313" key="6">
    <source>
        <dbReference type="Proteomes" id="UP001359559"/>
    </source>
</evidence>
<keyword evidence="1" id="KW-0238">DNA-binding</keyword>
<dbReference type="EMBL" id="JAYKXN010000006">
    <property type="protein sequence ID" value="KAK7278022.1"/>
    <property type="molecule type" value="Genomic_DNA"/>
</dbReference>
<organism evidence="5 6">
    <name type="scientific">Clitoria ternatea</name>
    <name type="common">Butterfly pea</name>
    <dbReference type="NCBI Taxonomy" id="43366"/>
    <lineage>
        <taxon>Eukaryota</taxon>
        <taxon>Viridiplantae</taxon>
        <taxon>Streptophyta</taxon>
        <taxon>Embryophyta</taxon>
        <taxon>Tracheophyta</taxon>
        <taxon>Spermatophyta</taxon>
        <taxon>Magnoliopsida</taxon>
        <taxon>eudicotyledons</taxon>
        <taxon>Gunneridae</taxon>
        <taxon>Pentapetalae</taxon>
        <taxon>rosids</taxon>
        <taxon>fabids</taxon>
        <taxon>Fabales</taxon>
        <taxon>Fabaceae</taxon>
        <taxon>Papilionoideae</taxon>
        <taxon>50 kb inversion clade</taxon>
        <taxon>NPAAA clade</taxon>
        <taxon>indigoferoid/millettioid clade</taxon>
        <taxon>Phaseoleae</taxon>
        <taxon>Clitoria</taxon>
    </lineage>
</organism>
<feature type="domain" description="HMG box" evidence="3">
    <location>
        <begin position="197"/>
        <end position="265"/>
    </location>
</feature>
<dbReference type="SUPFAM" id="SSF46774">
    <property type="entry name" value="ARID-like"/>
    <property type="match status" value="1"/>
</dbReference>
<feature type="compositionally biased region" description="Polar residues" evidence="2">
    <location>
        <begin position="1"/>
        <end position="23"/>
    </location>
</feature>
<dbReference type="PROSITE" id="PS50118">
    <property type="entry name" value="HMG_BOX_2"/>
    <property type="match status" value="1"/>
</dbReference>
<dbReference type="PROSITE" id="PS51011">
    <property type="entry name" value="ARID"/>
    <property type="match status" value="1"/>
</dbReference>
<proteinExistence type="predicted"/>
<feature type="domain" description="ARID" evidence="4">
    <location>
        <begin position="27"/>
        <end position="117"/>
    </location>
</feature>
<keyword evidence="6" id="KW-1185">Reference proteome</keyword>
<dbReference type="InterPro" id="IPR009071">
    <property type="entry name" value="HMG_box_dom"/>
</dbReference>
<dbReference type="SMART" id="SM01014">
    <property type="entry name" value="ARID"/>
    <property type="match status" value="1"/>
</dbReference>
<dbReference type="Proteomes" id="UP001359559">
    <property type="component" value="Unassembled WGS sequence"/>
</dbReference>
<accession>A0AAN9FK75</accession>
<reference evidence="5 6" key="1">
    <citation type="submission" date="2024-01" db="EMBL/GenBank/DDBJ databases">
        <title>The genomes of 5 underutilized Papilionoideae crops provide insights into root nodulation and disease resistance.</title>
        <authorList>
            <person name="Yuan L."/>
        </authorList>
    </citation>
    <scope>NUCLEOTIDE SEQUENCE [LARGE SCALE GENOMIC DNA]</scope>
    <source>
        <strain evidence="5">LY-2023</strain>
        <tissue evidence="5">Leaf</tissue>
    </source>
</reference>
<gene>
    <name evidence="5" type="ORF">RJT34_23043</name>
</gene>
<dbReference type="SMART" id="SM00398">
    <property type="entry name" value="HMG"/>
    <property type="match status" value="1"/>
</dbReference>
<name>A0AAN9FK75_CLITE</name>
<dbReference type="GO" id="GO:0003677">
    <property type="term" value="F:DNA binding"/>
    <property type="evidence" value="ECO:0007669"/>
    <property type="project" value="UniProtKB-UniRule"/>
</dbReference>
<dbReference type="PANTHER" id="PTHR46691">
    <property type="entry name" value="HIGH MOBILITY GROUP B PROTEIN 9"/>
    <property type="match status" value="1"/>
</dbReference>
<dbReference type="InterPro" id="IPR036910">
    <property type="entry name" value="HMG_box_dom_sf"/>
</dbReference>
<dbReference type="Pfam" id="PF00505">
    <property type="entry name" value="HMG_box"/>
    <property type="match status" value="1"/>
</dbReference>
<dbReference type="Pfam" id="PF01388">
    <property type="entry name" value="ARID"/>
    <property type="match status" value="1"/>
</dbReference>
<dbReference type="CDD" id="cd00084">
    <property type="entry name" value="HMG-box_SF"/>
    <property type="match status" value="1"/>
</dbReference>
<feature type="compositionally biased region" description="Basic and acidic residues" evidence="2">
    <location>
        <begin position="150"/>
        <end position="166"/>
    </location>
</feature>
<evidence type="ECO:0000259" key="4">
    <source>
        <dbReference type="PROSITE" id="PS51011"/>
    </source>
</evidence>
<dbReference type="SUPFAM" id="SSF47095">
    <property type="entry name" value="HMG-box"/>
    <property type="match status" value="1"/>
</dbReference>
<dbReference type="InterPro" id="IPR001606">
    <property type="entry name" value="ARID_dom"/>
</dbReference>
<evidence type="ECO:0000259" key="3">
    <source>
        <dbReference type="PROSITE" id="PS50118"/>
    </source>
</evidence>
<dbReference type="Gene3D" id="1.10.30.10">
    <property type="entry name" value="High mobility group box domain"/>
    <property type="match status" value="1"/>
</dbReference>
<feature type="region of interest" description="Disordered" evidence="2">
    <location>
        <begin position="1"/>
        <end position="27"/>
    </location>
</feature>
<dbReference type="Gene3D" id="1.10.150.60">
    <property type="entry name" value="ARID DNA-binding domain"/>
    <property type="match status" value="1"/>
</dbReference>
<dbReference type="AlphaFoldDB" id="A0AAN9FK75"/>
<protein>
    <submittedName>
        <fullName evidence="5">Uncharacterized protein</fullName>
    </submittedName>
</protein>
<dbReference type="PANTHER" id="PTHR46691:SF5">
    <property type="entry name" value="HMG (HIGH MOBILITY GROUP) BOX PROTEIN"/>
    <property type="match status" value="1"/>
</dbReference>
<feature type="compositionally biased region" description="Polar residues" evidence="2">
    <location>
        <begin position="140"/>
        <end position="149"/>
    </location>
</feature>
<evidence type="ECO:0000256" key="2">
    <source>
        <dbReference type="SAM" id="MobiDB-lite"/>
    </source>
</evidence>
<evidence type="ECO:0000313" key="5">
    <source>
        <dbReference type="EMBL" id="KAK7278022.1"/>
    </source>
</evidence>
<dbReference type="InterPro" id="IPR036431">
    <property type="entry name" value="ARID_dom_sf"/>
</dbReference>
<feature type="region of interest" description="Disordered" evidence="2">
    <location>
        <begin position="127"/>
        <end position="169"/>
    </location>
</feature>
<feature type="DNA-binding region" description="HMG box" evidence="1">
    <location>
        <begin position="197"/>
        <end position="265"/>
    </location>
</feature>
<evidence type="ECO:0000256" key="1">
    <source>
        <dbReference type="PROSITE-ProRule" id="PRU00267"/>
    </source>
</evidence>
<comment type="caution">
    <text evidence="5">The sequence shown here is derived from an EMBL/GenBank/DDBJ whole genome shotgun (WGS) entry which is preliminary data.</text>
</comment>
<dbReference type="SMART" id="SM00501">
    <property type="entry name" value="BRIGHT"/>
    <property type="match status" value="1"/>
</dbReference>
<sequence>MQGKMQQNMVPSPSQGLCTNAKQASPDDDSETFYLKLTDLLEPSGLTLIINVRETVLDLYLFYLEVARRGGYHQVGREKQWGEVVCALKLVGNTIKLCAQVEKLYALLLYQFEQLYFYRRPAKQAAASSTKGSRKRKHNSTASLSQVKDTNIKDEHKAKEMSKDGTHQMTGAGFVEQPVILLPPSNDREMKKRRGAPPGHKNSYQIFLKQECARLKACNKDLDGHRILRMAIDAWKNMSAIDKQPYVDESKRNKEKYKEAMITYNKQQGMEDTRNEKCPSLCGEYLVTSQPETNDPLFSKDEVGLALKMTEKAAQDHLLLMDWDGFCSLNLPTSESK</sequence>
<keyword evidence="1" id="KW-0539">Nucleus</keyword>